<sequence>MSSVASILTGTPAVVNPGLYVGGGGGGAQTLSQLGNSVSLSGGGGSVDISTTSAVSATTSKTTAMTYNGGLLSTTFSGDLFAERTQIGTQAGPTTLSVFQNIEQFGNGAIHQFYNNALQPQASVGLVGGVNLNITSSGGLTMGKTNTGSGDGHIDIIDGQVRITATDFVGLLDGTNLLLDAGLLDNNTSSGAAGQFLSCGAGGEVLWTSPGVDGVQSVSAGSNIAVDNTDPENPIVAVAITSDLDMTSHNLTNALNVGCETATVGEALNYVDSGSVICADTKSGFYQGLLCQNKSSTDHASANVVCVNDSLGSDYSALGINSSVFGNVYGTVFEIPNASYASGTADTVIGSQSDHVVSGNHSLYLAYNSGSGAFCINTQGALSMNASNPVPPGVLDKGDFGTAGQLLTSAGSGAPPTWEDPPALLTILGATVGDAPLNTVIPATWMSVTVNGGSYRIPLYQ</sequence>
<dbReference type="KEGG" id="vg:26131750"/>
<proteinExistence type="predicted"/>
<keyword evidence="2" id="KW-1185">Reference proteome</keyword>
<dbReference type="GeneID" id="26131750"/>
<evidence type="ECO:0000313" key="2">
    <source>
        <dbReference type="Proteomes" id="UP000201191"/>
    </source>
</evidence>
<accession>A0A0A0RK44</accession>
<protein>
    <submittedName>
        <fullName evidence="1">Uncharacterized protein</fullName>
    </submittedName>
</protein>
<organism evidence="1 2">
    <name type="scientific">Yellowstone Lake virophage 5</name>
    <dbReference type="NCBI Taxonomy" id="1557033"/>
    <lineage>
        <taxon>Viruses</taxon>
        <taxon>Varidnaviria</taxon>
        <taxon>Bamfordvirae</taxon>
        <taxon>Preplasmiviricota</taxon>
        <taxon>Polisuviricotina</taxon>
        <taxon>Virophaviricetes</taxon>
        <taxon>Priklausovirales</taxon>
        <taxon>Burtonviroviridae</taxon>
        <taxon>Burquivirus</taxon>
        <taxon>Burquivirus flavolapense</taxon>
    </lineage>
</organism>
<gene>
    <name evidence="1" type="ORF">YSLV5_ORF05</name>
</gene>
<dbReference type="RefSeq" id="YP_009177788.1">
    <property type="nucleotide sequence ID" value="NC_028269.1"/>
</dbReference>
<dbReference type="Proteomes" id="UP000201191">
    <property type="component" value="Segment"/>
</dbReference>
<dbReference type="EMBL" id="KM502589">
    <property type="protein sequence ID" value="AIW01863.1"/>
    <property type="molecule type" value="Genomic_DNA"/>
</dbReference>
<reference evidence="1 2" key="1">
    <citation type="journal article" date="2014" name="J. Virol.">
        <title>Three novel virophage genomes discovered from Yellowstone Lake metagenomes.</title>
        <authorList>
            <person name="Zhou J."/>
            <person name="Sun D."/>
            <person name="Childers A."/>
            <person name="McDermott T.R."/>
            <person name="Wang Y."/>
            <person name="Liles M.R."/>
        </authorList>
    </citation>
    <scope>NUCLEOTIDE SEQUENCE [LARGE SCALE GENOMIC DNA]</scope>
</reference>
<name>A0A0A0RK44_9VIRU</name>
<evidence type="ECO:0000313" key="1">
    <source>
        <dbReference type="EMBL" id="AIW01863.1"/>
    </source>
</evidence>